<dbReference type="EMBL" id="PGGS01000001">
    <property type="protein sequence ID" value="PNH12999.1"/>
    <property type="molecule type" value="Genomic_DNA"/>
</dbReference>
<dbReference type="AlphaFoldDB" id="A0A2J8AKF8"/>
<proteinExistence type="predicted"/>
<organism evidence="1 2">
    <name type="scientific">Tetrabaena socialis</name>
    <dbReference type="NCBI Taxonomy" id="47790"/>
    <lineage>
        <taxon>Eukaryota</taxon>
        <taxon>Viridiplantae</taxon>
        <taxon>Chlorophyta</taxon>
        <taxon>core chlorophytes</taxon>
        <taxon>Chlorophyceae</taxon>
        <taxon>CS clade</taxon>
        <taxon>Chlamydomonadales</taxon>
        <taxon>Tetrabaenaceae</taxon>
        <taxon>Tetrabaena</taxon>
    </lineage>
</organism>
<evidence type="ECO:0000313" key="2">
    <source>
        <dbReference type="Proteomes" id="UP000236333"/>
    </source>
</evidence>
<keyword evidence="2" id="KW-1185">Reference proteome</keyword>
<name>A0A2J8AKF8_9CHLO</name>
<dbReference type="OrthoDB" id="539634at2759"/>
<gene>
    <name evidence="1" type="ORF">TSOC_000091</name>
</gene>
<accession>A0A2J8AKF8</accession>
<dbReference type="Proteomes" id="UP000236333">
    <property type="component" value="Unassembled WGS sequence"/>
</dbReference>
<reference evidence="1 2" key="1">
    <citation type="journal article" date="2017" name="Mol. Biol. Evol.">
        <title>The 4-celled Tetrabaena socialis nuclear genome reveals the essential components for genetic control of cell number at the origin of multicellularity in the volvocine lineage.</title>
        <authorList>
            <person name="Featherston J."/>
            <person name="Arakaki Y."/>
            <person name="Hanschen E.R."/>
            <person name="Ferris P.J."/>
            <person name="Michod R.E."/>
            <person name="Olson B.J.S.C."/>
            <person name="Nozaki H."/>
            <person name="Durand P.M."/>
        </authorList>
    </citation>
    <scope>NUCLEOTIDE SEQUENCE [LARGE SCALE GENOMIC DNA]</scope>
    <source>
        <strain evidence="1 2">NIES-571</strain>
    </source>
</reference>
<evidence type="ECO:0000313" key="1">
    <source>
        <dbReference type="EMBL" id="PNH12999.1"/>
    </source>
</evidence>
<protein>
    <submittedName>
        <fullName evidence="1">Uncharacterized protein</fullName>
    </submittedName>
</protein>
<feature type="non-terminal residue" evidence="1">
    <location>
        <position position="1"/>
    </location>
</feature>
<sequence>IVLCKHRLGMICAAQGDHRSALQLLRDSRQHFGGAAEQAMLAKEADIGLAMAKFRAVDAAREPTARRLELQHEALELIRTEIEALAAAIGQGHMLVQGATRYYGQLLKLAR</sequence>
<comment type="caution">
    <text evidence="1">The sequence shown here is derived from an EMBL/GenBank/DDBJ whole genome shotgun (WGS) entry which is preliminary data.</text>
</comment>